<evidence type="ECO:0000313" key="1">
    <source>
        <dbReference type="EMBL" id="EFO84485.1"/>
    </source>
</evidence>
<dbReference type="InParanoid" id="E3N352"/>
<organism evidence="2">
    <name type="scientific">Caenorhabditis remanei</name>
    <name type="common">Caenorhabditis vulgaris</name>
    <dbReference type="NCBI Taxonomy" id="31234"/>
    <lineage>
        <taxon>Eukaryota</taxon>
        <taxon>Metazoa</taxon>
        <taxon>Ecdysozoa</taxon>
        <taxon>Nematoda</taxon>
        <taxon>Chromadorea</taxon>
        <taxon>Rhabditida</taxon>
        <taxon>Rhabditina</taxon>
        <taxon>Rhabditomorpha</taxon>
        <taxon>Rhabditoidea</taxon>
        <taxon>Rhabditidae</taxon>
        <taxon>Peloderinae</taxon>
        <taxon>Caenorhabditis</taxon>
    </lineage>
</organism>
<name>E3N352_CAERE</name>
<evidence type="ECO:0000313" key="2">
    <source>
        <dbReference type="Proteomes" id="UP000008281"/>
    </source>
</evidence>
<dbReference type="EMBL" id="DS268517">
    <property type="protein sequence ID" value="EFO84485.1"/>
    <property type="molecule type" value="Genomic_DNA"/>
</dbReference>
<keyword evidence="2" id="KW-1185">Reference proteome</keyword>
<dbReference type="Pfam" id="PF12078">
    <property type="entry name" value="DUF3557"/>
    <property type="match status" value="1"/>
</dbReference>
<dbReference type="Proteomes" id="UP000008281">
    <property type="component" value="Unassembled WGS sequence"/>
</dbReference>
<gene>
    <name evidence="1" type="ORF">CRE_18113</name>
</gene>
<proteinExistence type="predicted"/>
<accession>E3N352</accession>
<dbReference type="AlphaFoldDB" id="E3N352"/>
<protein>
    <recommendedName>
        <fullName evidence="3">F-box domain-containing protein</fullName>
    </recommendedName>
</protein>
<dbReference type="InterPro" id="IPR021942">
    <property type="entry name" value="DUF3557"/>
</dbReference>
<reference evidence="1" key="1">
    <citation type="submission" date="2007-07" db="EMBL/GenBank/DDBJ databases">
        <title>PCAP assembly of the Caenorhabditis remanei genome.</title>
        <authorList>
            <consortium name="The Caenorhabditis remanei Sequencing Consortium"/>
            <person name="Wilson R.K."/>
        </authorList>
    </citation>
    <scope>NUCLEOTIDE SEQUENCE [LARGE SCALE GENOMIC DNA]</scope>
    <source>
        <strain evidence="1">PB4641</strain>
    </source>
</reference>
<sequence>MPPKPLSYPALKCVLENLEAVKRFHITARSPGLQKIDKLVPIRLDNLCMARYELIFNELSIEFWPDVVFNNMRTGKSICYSVRSENSMKKMIDYYLVGRSQILLNQLDSPINNKRKADYAANLKLRVNCLNIRDNNHSDEAIHLIHPDCFPLKTIKTTVIGPETSGHPIFQSARTLILSGGNYDMPPQLEDIKKLHNETIVFEEDPFSSRNLGIFKFIRYLKESVPPGRTFILLQSDGYVKTLLSYVKMGCSRYMDPLDSVQERFIPGAPRFLIPINDTSSIQIYGIEEIKNGRKADKIVFKVVPTDCCKLQEDHDANRLSRFKKYNSY</sequence>
<dbReference type="OrthoDB" id="5910972at2759"/>
<dbReference type="PANTHER" id="PTHR31379">
    <property type="entry name" value="F-BOX C PROTEIN-RELATED-RELATED"/>
    <property type="match status" value="1"/>
</dbReference>
<evidence type="ECO:0008006" key="3">
    <source>
        <dbReference type="Google" id="ProtNLM"/>
    </source>
</evidence>
<dbReference type="PANTHER" id="PTHR31379:SF1">
    <property type="entry name" value="F-BOX C PROTEIN-RELATED"/>
    <property type="match status" value="1"/>
</dbReference>
<dbReference type="HOGENOM" id="CLU_042576_3_1_1"/>